<evidence type="ECO:0000313" key="1">
    <source>
        <dbReference type="EMBL" id="GAB0133456.1"/>
    </source>
</evidence>
<evidence type="ECO:0000313" key="2">
    <source>
        <dbReference type="Proteomes" id="UP001562357"/>
    </source>
</evidence>
<dbReference type="Pfam" id="PF09796">
    <property type="entry name" value="QCR10"/>
    <property type="match status" value="1"/>
</dbReference>
<organism evidence="1 2">
    <name type="scientific">Epichloe bromicola</name>
    <dbReference type="NCBI Taxonomy" id="79588"/>
    <lineage>
        <taxon>Eukaryota</taxon>
        <taxon>Fungi</taxon>
        <taxon>Dikarya</taxon>
        <taxon>Ascomycota</taxon>
        <taxon>Pezizomycotina</taxon>
        <taxon>Sordariomycetes</taxon>
        <taxon>Hypocreomycetidae</taxon>
        <taxon>Hypocreales</taxon>
        <taxon>Clavicipitaceae</taxon>
        <taxon>Epichloe</taxon>
    </lineage>
</organism>
<comment type="caution">
    <text evidence="1">The sequence shown here is derived from an EMBL/GenBank/DDBJ whole genome shotgun (WGS) entry which is preliminary data.</text>
</comment>
<name>A0ABQ0CJ37_9HYPO</name>
<accession>A0ABQ0CJ37</accession>
<dbReference type="EMBL" id="BAAFGZ010000044">
    <property type="protein sequence ID" value="GAB0133456.1"/>
    <property type="molecule type" value="Genomic_DNA"/>
</dbReference>
<dbReference type="PANTHER" id="PTHR28254:SF1">
    <property type="entry name" value="CYTOCHROME B-C1 COMPLEX SUBUNIT 10, MITOCHONDRIAL"/>
    <property type="match status" value="1"/>
</dbReference>
<protein>
    <recommendedName>
        <fullName evidence="3">Cytochrome b-c1 complex subunit 10</fullName>
    </recommendedName>
</protein>
<gene>
    <name evidence="1" type="primary">g1863</name>
    <name evidence="1" type="ORF">EsDP_00001863</name>
</gene>
<proteinExistence type="predicted"/>
<evidence type="ECO:0008006" key="3">
    <source>
        <dbReference type="Google" id="ProtNLM"/>
    </source>
</evidence>
<reference evidence="2" key="1">
    <citation type="submission" date="2024-06" db="EMBL/GenBank/DDBJ databases">
        <title>Draft Genome Sequences of Epichloe bromicola Strains Isolated from Elymus ciliaris.</title>
        <authorList>
            <consortium name="Epichloe bromicola genome sequencing consortium"/>
            <person name="Miura A."/>
            <person name="Imano S."/>
            <person name="Ashida A."/>
            <person name="Sato I."/>
            <person name="Chiba S."/>
            <person name="Tanaka A."/>
            <person name="Camagna M."/>
            <person name="Takemoto D."/>
        </authorList>
    </citation>
    <scope>NUCLEOTIDE SEQUENCE [LARGE SCALE GENOMIC DNA]</scope>
    <source>
        <strain evidence="2">DP</strain>
    </source>
</reference>
<dbReference type="InterPro" id="IPR019182">
    <property type="entry name" value="Cytochrome_b-c1_su10_fun"/>
</dbReference>
<keyword evidence="2" id="KW-1185">Reference proteome</keyword>
<dbReference type="Proteomes" id="UP001562357">
    <property type="component" value="Unassembled WGS sequence"/>
</dbReference>
<dbReference type="PANTHER" id="PTHR28254">
    <property type="entry name" value="CYTOCHROME B-C1 COMPLEX SUBUNIT 10"/>
    <property type="match status" value="1"/>
</dbReference>
<sequence length="89" mass="10135">MVYQTPVRAAEFKSAYGPKYTFQPHLNSWNKTTIFRSTLRTASYGGAAVVGLLFYVSGIPRIQEDILQKIPFAGRYFVKEEVNPQDNPF</sequence>